<name>A0ABW4K256_9HYPH</name>
<comment type="caution">
    <text evidence="1">The sequence shown here is derived from an EMBL/GenBank/DDBJ whole genome shotgun (WGS) entry which is preliminary data.</text>
</comment>
<evidence type="ECO:0000313" key="1">
    <source>
        <dbReference type="EMBL" id="MFD1701719.1"/>
    </source>
</evidence>
<gene>
    <name evidence="1" type="ORF">ACFSCV_01760</name>
</gene>
<evidence type="ECO:0000313" key="2">
    <source>
        <dbReference type="Proteomes" id="UP001597308"/>
    </source>
</evidence>
<dbReference type="EMBL" id="JBHUER010000001">
    <property type="protein sequence ID" value="MFD1701719.1"/>
    <property type="molecule type" value="Genomic_DNA"/>
</dbReference>
<dbReference type="RefSeq" id="WP_378796395.1">
    <property type="nucleotide sequence ID" value="NZ_JBHUER010000001.1"/>
</dbReference>
<accession>A0ABW4K256</accession>
<protein>
    <submittedName>
        <fullName evidence="1">Uncharacterized protein</fullName>
    </submittedName>
</protein>
<sequence>MTSVSGLTEVVAEATLTPKPRAVSYAARLRDLDVLPRSSGRAVAHVDNDHAIALLLACALAPLPRETGRTVRKYADLTCHSDRAVSLTRLLEREMDRSAAGDHSVTEIVLLHEEPAALVRLELDGEEQTLRFGDGDDWPALPRRTLIHVYGDAFATVARSLT</sequence>
<organism evidence="1 2">
    <name type="scientific">Methylopila henanensis</name>
    <dbReference type="NCBI Taxonomy" id="873516"/>
    <lineage>
        <taxon>Bacteria</taxon>
        <taxon>Pseudomonadati</taxon>
        <taxon>Pseudomonadota</taxon>
        <taxon>Alphaproteobacteria</taxon>
        <taxon>Hyphomicrobiales</taxon>
        <taxon>Methylopilaceae</taxon>
        <taxon>Methylopila</taxon>
    </lineage>
</organism>
<reference evidence="2" key="1">
    <citation type="journal article" date="2019" name="Int. J. Syst. Evol. Microbiol.">
        <title>The Global Catalogue of Microorganisms (GCM) 10K type strain sequencing project: providing services to taxonomists for standard genome sequencing and annotation.</title>
        <authorList>
            <consortium name="The Broad Institute Genomics Platform"/>
            <consortium name="The Broad Institute Genome Sequencing Center for Infectious Disease"/>
            <person name="Wu L."/>
            <person name="Ma J."/>
        </authorList>
    </citation>
    <scope>NUCLEOTIDE SEQUENCE [LARGE SCALE GENOMIC DNA]</scope>
    <source>
        <strain evidence="2">KCTC 23707</strain>
    </source>
</reference>
<keyword evidence="2" id="KW-1185">Reference proteome</keyword>
<dbReference type="Proteomes" id="UP001597308">
    <property type="component" value="Unassembled WGS sequence"/>
</dbReference>
<proteinExistence type="predicted"/>